<dbReference type="Pfam" id="PF10189">
    <property type="entry name" value="Ints3_N"/>
    <property type="match status" value="1"/>
</dbReference>
<feature type="domain" description="Integrator complex subunit 3 N-terminal" evidence="3">
    <location>
        <begin position="1"/>
        <end position="151"/>
    </location>
</feature>
<dbReference type="GO" id="GO:0005737">
    <property type="term" value="C:cytoplasm"/>
    <property type="evidence" value="ECO:0007669"/>
    <property type="project" value="TreeGrafter"/>
</dbReference>
<keyword evidence="5" id="KW-1185">Reference proteome</keyword>
<gene>
    <name evidence="4" type="ORF">AFUS01_LOCUS30037</name>
</gene>
<protein>
    <recommendedName>
        <fullName evidence="1">SOSS complex subunit A homolog</fullName>
    </recommendedName>
</protein>
<dbReference type="AlphaFoldDB" id="A0A8J2KTX5"/>
<dbReference type="InterPro" id="IPR045334">
    <property type="entry name" value="INTS3"/>
</dbReference>
<evidence type="ECO:0000256" key="2">
    <source>
        <dbReference type="ARBA" id="ARBA00054331"/>
    </source>
</evidence>
<sequence length="152" mass="17659">ILTEPTLAPKYFRDLNFLSRDNLSVVIEQLVMIAVEKYQKLTDVSRNQLVWIVRELVRAGINSVDLLCWNLMRQIAGGDVSNRNLWLAESMLDIYSENRSWLEKYPILIASVIYTYLRILEDHTSPNLGSLKQKEVNFLVGIIRNHFTDVCM</sequence>
<organism evidence="4 5">
    <name type="scientific">Allacma fusca</name>
    <dbReference type="NCBI Taxonomy" id="39272"/>
    <lineage>
        <taxon>Eukaryota</taxon>
        <taxon>Metazoa</taxon>
        <taxon>Ecdysozoa</taxon>
        <taxon>Arthropoda</taxon>
        <taxon>Hexapoda</taxon>
        <taxon>Collembola</taxon>
        <taxon>Symphypleona</taxon>
        <taxon>Sminthuridae</taxon>
        <taxon>Allacma</taxon>
    </lineage>
</organism>
<evidence type="ECO:0000313" key="4">
    <source>
        <dbReference type="EMBL" id="CAG7819602.1"/>
    </source>
</evidence>
<reference evidence="4" key="1">
    <citation type="submission" date="2021-06" db="EMBL/GenBank/DDBJ databases">
        <authorList>
            <person name="Hodson N. C."/>
            <person name="Mongue J. A."/>
            <person name="Jaron S. K."/>
        </authorList>
    </citation>
    <scope>NUCLEOTIDE SEQUENCE</scope>
</reference>
<dbReference type="InterPro" id="IPR019333">
    <property type="entry name" value="INTS3_N"/>
</dbReference>
<evidence type="ECO:0000313" key="5">
    <source>
        <dbReference type="Proteomes" id="UP000708208"/>
    </source>
</evidence>
<feature type="non-terminal residue" evidence="4">
    <location>
        <position position="152"/>
    </location>
</feature>
<accession>A0A8J2KTX5</accession>
<dbReference type="EMBL" id="CAJVCH010454106">
    <property type="protein sequence ID" value="CAG7819602.1"/>
    <property type="molecule type" value="Genomic_DNA"/>
</dbReference>
<dbReference type="PANTHER" id="PTHR13587:SF7">
    <property type="entry name" value="INTEGRATOR COMPLEX SUBUNIT 3"/>
    <property type="match status" value="1"/>
</dbReference>
<comment type="caution">
    <text evidence="4">The sequence shown here is derived from an EMBL/GenBank/DDBJ whole genome shotgun (WGS) entry which is preliminary data.</text>
</comment>
<feature type="non-terminal residue" evidence="4">
    <location>
        <position position="1"/>
    </location>
</feature>
<name>A0A8J2KTX5_9HEXA</name>
<evidence type="ECO:0000259" key="3">
    <source>
        <dbReference type="Pfam" id="PF10189"/>
    </source>
</evidence>
<dbReference type="OrthoDB" id="2021145at2759"/>
<comment type="function">
    <text evidence="2">Component of the integrator complex, a multiprotein complex that terminates RNA polymerase II (Pol II) transcription in the promoter-proximal region of genes. The integrator complex provides a quality checkpoint during transcription elongation by driving premature transcription termination of transcripts that are unfavorably configured for transcriptional elongation: the complex terminates transcription by (1) catalyzing dephosphorylation of the C-terminal domain (CTD) of Pol II subunit Polr2A/Rbp1 and Spt5, and (2) degrading the exiting nascent RNA transcript via endonuclease activity. The integrator complex is also involved in the 3'-end processing of the U7 snRNA, and also the spliceosomal snRNAs U1, U2, U4 and U5.</text>
</comment>
<dbReference type="PANTHER" id="PTHR13587">
    <property type="entry name" value="INTEGRATOR COMPLEX SUBUNIT 3"/>
    <property type="match status" value="1"/>
</dbReference>
<proteinExistence type="predicted"/>
<evidence type="ECO:0000256" key="1">
    <source>
        <dbReference type="ARBA" id="ARBA00032741"/>
    </source>
</evidence>
<dbReference type="Proteomes" id="UP000708208">
    <property type="component" value="Unassembled WGS sequence"/>
</dbReference>